<dbReference type="Proteomes" id="UP000242519">
    <property type="component" value="Unassembled WGS sequence"/>
</dbReference>
<dbReference type="PANTHER" id="PTHR22940:SF4">
    <property type="entry name" value="PROTEIN TIMELESS HOMOLOG"/>
    <property type="match status" value="1"/>
</dbReference>
<dbReference type="GO" id="GO:0031298">
    <property type="term" value="C:replication fork protection complex"/>
    <property type="evidence" value="ECO:0007669"/>
    <property type="project" value="TreeGrafter"/>
</dbReference>
<evidence type="ECO:0000256" key="5">
    <source>
        <dbReference type="ARBA" id="ARBA00023242"/>
    </source>
</evidence>
<proteinExistence type="inferred from homology"/>
<dbReference type="GO" id="GO:0000076">
    <property type="term" value="P:DNA replication checkpoint signaling"/>
    <property type="evidence" value="ECO:0007669"/>
    <property type="project" value="TreeGrafter"/>
</dbReference>
<dbReference type="Pfam" id="PF04821">
    <property type="entry name" value="TIMELESS"/>
    <property type="match status" value="1"/>
</dbReference>
<protein>
    <recommendedName>
        <fullName evidence="3">Topoisomerase 1-associated factor 1</fullName>
    </recommendedName>
</protein>
<dbReference type="InParanoid" id="A0A218YY70"/>
<evidence type="ECO:0000256" key="3">
    <source>
        <dbReference type="ARBA" id="ARBA00021529"/>
    </source>
</evidence>
<keyword evidence="4" id="KW-0236">DNA replication inhibitor</keyword>
<accession>A0A218YY70</accession>
<comment type="similarity">
    <text evidence="2">Belongs to the timeless family.</text>
</comment>
<feature type="compositionally biased region" description="Polar residues" evidence="8">
    <location>
        <begin position="1132"/>
        <end position="1142"/>
    </location>
</feature>
<feature type="compositionally biased region" description="Basic residues" evidence="8">
    <location>
        <begin position="557"/>
        <end position="569"/>
    </location>
</feature>
<evidence type="ECO:0000256" key="4">
    <source>
        <dbReference type="ARBA" id="ARBA00022880"/>
    </source>
</evidence>
<sequence>MELADGKRDVVDPEVRAYVSSLVTALGGSGADEDGRYILGDDALACLRDLKKWLKLYDEKANRLDVARCLAESNLVGGDLLQILAAWPENATDDRLKSKIALACLELLVPLTWPLEKNVQEMTNNHHRHIPYLQIAQLAYKRSIINFDGARILHTAVRCALPSMAEDIGDRSTRDEGIIKLVLYFIRNIAQIAPPPNVQYEGDEAEISRSATIAAFDYQDIFHLLLTVSSTMGEDFNTQDVVVMDILFHLIKGVDIEQLFMDERKANNTNMDELSKLRKKEAAMLRSYQTNAPTRHNRFGTMVWMQREDAKMTTISGQAALLNGANSLAKMDSTKTFKPPRKQLKGDNGPLDFDTPAVLNAQAKKHLRTFVEDFLDSGFNPLFNHIRKAIDREAERVMEYHPRQFFYLVSWFLEAERARRRNEPLTRKPAGPDDLESFSLVASVLNQEMFVTLNRNMEYSLENKSWQDLSAAMKCFTQILLTVQEISESPLEEDQEIAENILNRIFYEETTHDRVANITRNYKDQGFGYLDSCTELAHNYLRILEQYAKQNTDLQVRSRRRARKKKKAARAAGEDGGDDGILDVSDGEDEARAERVSSERKFDFKRFSARFVTQGCVDTFVTFTAYYNDLKPAQLKRAHRFFYRVAFKQDMSVMLFRVDIIALLYKMIKGPEGLDSHSSSFKEWDEFVKQIIKKCTRKIQERPELVVEMLFSKINSTAHYLEYGYEKQTVSAKPRAAAELEVRGGREWEDQIGVVVGALLDKNEGEHLQWTKSQLESAESERRSWEAANAASPPAEKAQGSDCAAEGSASIPAITPVDKVERPKSPIIIVKSDSSSRKIAMFKNGHLRLLMTLIGFRHSGDEDDPEGSWTIPSTLSADQLKEALDLIKRFEFSPPAFDDGQEAGDFIKRKSAGTAARKRAIFDDEDAGTENDDDDEELLFEPGGPTASKKSAAALEALKKSRRRRKRVGTEDAEDRSLTGEQLDARAKAKRLKELEKNRKIKSEMYVQDSDENDDEADAAFFAREQEIREKTHRLFREEQERLRKSHNISTMKELLHVGREQNLSANVSGKKRQSSAMTVDREDDDDLLLAAGRMCATPEGSDDGAGRASARSSSAARDNVLAESGDDATDTPMSSPHTRASQSKRLKVSNTNSSPASPKSKVIKTTSAMVVVDDEEDEDAAPVVRPTRQRARAGFIVDSSDEE</sequence>
<feature type="region of interest" description="Disordered" evidence="8">
    <location>
        <begin position="773"/>
        <end position="810"/>
    </location>
</feature>
<feature type="region of interest" description="Disordered" evidence="8">
    <location>
        <begin position="1058"/>
        <end position="1204"/>
    </location>
</feature>
<evidence type="ECO:0000313" key="11">
    <source>
        <dbReference type="Proteomes" id="UP000242519"/>
    </source>
</evidence>
<keyword evidence="11" id="KW-1185">Reference proteome</keyword>
<gene>
    <name evidence="10" type="ORF">B2J93_733</name>
</gene>
<feature type="compositionally biased region" description="Polar residues" evidence="8">
    <location>
        <begin position="1149"/>
        <end position="1169"/>
    </location>
</feature>
<dbReference type="GO" id="GO:0043111">
    <property type="term" value="P:replication fork arrest"/>
    <property type="evidence" value="ECO:0007669"/>
    <property type="project" value="TreeGrafter"/>
</dbReference>
<comment type="subcellular location">
    <subcellularLocation>
        <location evidence="1">Nucleus</location>
    </subcellularLocation>
</comment>
<dbReference type="EMBL" id="MZNU01000322">
    <property type="protein sequence ID" value="OWP00422.1"/>
    <property type="molecule type" value="Genomic_DNA"/>
</dbReference>
<organism evidence="10 11">
    <name type="scientific">Diplocarpon coronariae</name>
    <dbReference type="NCBI Taxonomy" id="2795749"/>
    <lineage>
        <taxon>Eukaryota</taxon>
        <taxon>Fungi</taxon>
        <taxon>Dikarya</taxon>
        <taxon>Ascomycota</taxon>
        <taxon>Pezizomycotina</taxon>
        <taxon>Leotiomycetes</taxon>
        <taxon>Helotiales</taxon>
        <taxon>Drepanopezizaceae</taxon>
        <taxon>Diplocarpon</taxon>
    </lineage>
</organism>
<name>A0A218YY70_9HELO</name>
<keyword evidence="5" id="KW-0539">Nucleus</keyword>
<feature type="compositionally biased region" description="Low complexity" evidence="8">
    <location>
        <begin position="947"/>
        <end position="956"/>
    </location>
</feature>
<evidence type="ECO:0000256" key="2">
    <source>
        <dbReference type="ARBA" id="ARBA00008174"/>
    </source>
</evidence>
<feature type="compositionally biased region" description="Basic and acidic residues" evidence="8">
    <location>
        <begin position="975"/>
        <end position="984"/>
    </location>
</feature>
<feature type="compositionally biased region" description="Low complexity" evidence="8">
    <location>
        <begin position="786"/>
        <end position="798"/>
    </location>
</feature>
<dbReference type="OrthoDB" id="310853at2759"/>
<feature type="compositionally biased region" description="Acidic residues" evidence="8">
    <location>
        <begin position="575"/>
        <end position="585"/>
    </location>
</feature>
<feature type="compositionally biased region" description="Acidic residues" evidence="8">
    <location>
        <begin position="923"/>
        <end position="939"/>
    </location>
</feature>
<keyword evidence="7" id="KW-0131">Cell cycle</keyword>
<evidence type="ECO:0000256" key="1">
    <source>
        <dbReference type="ARBA" id="ARBA00004123"/>
    </source>
</evidence>
<dbReference type="GO" id="GO:0051321">
    <property type="term" value="P:meiotic cell cycle"/>
    <property type="evidence" value="ECO:0007669"/>
    <property type="project" value="UniProtKB-KW"/>
</dbReference>
<dbReference type="PANTHER" id="PTHR22940">
    <property type="entry name" value="TIMEOUT/TIMELESS-2"/>
    <property type="match status" value="1"/>
</dbReference>
<feature type="region of interest" description="Disordered" evidence="8">
    <location>
        <begin position="920"/>
        <end position="984"/>
    </location>
</feature>
<dbReference type="STRING" id="503106.A0A218YY70"/>
<feature type="domain" description="Timeless N-terminal" evidence="9">
    <location>
        <begin position="36"/>
        <end position="305"/>
    </location>
</feature>
<comment type="caution">
    <text evidence="10">The sequence shown here is derived from an EMBL/GenBank/DDBJ whole genome shotgun (WGS) entry which is preliminary data.</text>
</comment>
<evidence type="ECO:0000256" key="8">
    <source>
        <dbReference type="SAM" id="MobiDB-lite"/>
    </source>
</evidence>
<reference evidence="10 11" key="1">
    <citation type="submission" date="2017-04" db="EMBL/GenBank/DDBJ databases">
        <title>Draft genome sequence of Marssonina coronaria NL1: causal agent of apple blotch.</title>
        <authorList>
            <person name="Cheng Q."/>
        </authorList>
    </citation>
    <scope>NUCLEOTIDE SEQUENCE [LARGE SCALE GENOMIC DNA]</scope>
    <source>
        <strain evidence="10 11">NL1</strain>
    </source>
</reference>
<dbReference type="GO" id="GO:0006281">
    <property type="term" value="P:DNA repair"/>
    <property type="evidence" value="ECO:0007669"/>
    <property type="project" value="TreeGrafter"/>
</dbReference>
<dbReference type="GO" id="GO:0003677">
    <property type="term" value="F:DNA binding"/>
    <property type="evidence" value="ECO:0007669"/>
    <property type="project" value="TreeGrafter"/>
</dbReference>
<dbReference type="InterPro" id="IPR006906">
    <property type="entry name" value="Timeless_N"/>
</dbReference>
<keyword evidence="6" id="KW-0469">Meiosis</keyword>
<evidence type="ECO:0000313" key="10">
    <source>
        <dbReference type="EMBL" id="OWP00422.1"/>
    </source>
</evidence>
<evidence type="ECO:0000259" key="9">
    <source>
        <dbReference type="Pfam" id="PF04821"/>
    </source>
</evidence>
<feature type="region of interest" description="Disordered" evidence="8">
    <location>
        <begin position="555"/>
        <end position="585"/>
    </location>
</feature>
<feature type="compositionally biased region" description="Low complexity" evidence="8">
    <location>
        <begin position="1107"/>
        <end position="1119"/>
    </location>
</feature>
<evidence type="ECO:0000256" key="7">
    <source>
        <dbReference type="ARBA" id="ARBA00023306"/>
    </source>
</evidence>
<dbReference type="InterPro" id="IPR044998">
    <property type="entry name" value="Timeless"/>
</dbReference>
<dbReference type="FunCoup" id="A0A218YY70">
    <property type="interactions" value="45"/>
</dbReference>
<evidence type="ECO:0000256" key="6">
    <source>
        <dbReference type="ARBA" id="ARBA00023254"/>
    </source>
</evidence>
<dbReference type="AlphaFoldDB" id="A0A218YY70"/>